<dbReference type="InterPro" id="IPR019399">
    <property type="entry name" value="Parkin_co-regulated_protein"/>
</dbReference>
<dbReference type="PANTHER" id="PTHR21207">
    <property type="entry name" value="PARKIN COREGULATED GENE PROTEIN PARK2 COREGULATED"/>
    <property type="match status" value="1"/>
</dbReference>
<organism evidence="1">
    <name type="scientific">Hydra vulgaris</name>
    <name type="common">Hydra</name>
    <name type="synonym">Hydra attenuata</name>
    <dbReference type="NCBI Taxonomy" id="6087"/>
    <lineage>
        <taxon>Eukaryota</taxon>
        <taxon>Metazoa</taxon>
        <taxon>Cnidaria</taxon>
        <taxon>Hydrozoa</taxon>
        <taxon>Hydroidolina</taxon>
        <taxon>Anthoathecata</taxon>
        <taxon>Aplanulata</taxon>
        <taxon>Hydridae</taxon>
        <taxon>Hydra</taxon>
    </lineage>
</organism>
<evidence type="ECO:0000313" key="1">
    <source>
        <dbReference type="EMBL" id="CDG68738.1"/>
    </source>
</evidence>
<name>T2M8Y0_HYDVU</name>
<dbReference type="AlphaFoldDB" id="T2M8Y0"/>
<dbReference type="Pfam" id="PF10274">
    <property type="entry name" value="ParcG"/>
    <property type="match status" value="1"/>
</dbReference>
<proteinExistence type="evidence at transcript level"/>
<accession>T2M8Y0</accession>
<dbReference type="OrthoDB" id="10258089at2759"/>
<reference evidence="1" key="1">
    <citation type="journal article" date="2013" name="Genome Biol. Evol.">
        <title>Punctuated emergences of genetic and phenotypic innovations in eumetazoan, bilaterian, euteleostome, and hominidae ancestors.</title>
        <authorList>
            <person name="Wenger Y."/>
            <person name="Galliot B."/>
        </authorList>
    </citation>
    <scope>NUCLEOTIDE SEQUENCE</scope>
    <source>
        <tissue evidence="1">Whole animals</tissue>
    </source>
</reference>
<sequence length="205" mass="22796">MASNIVVASPKRIKSSTVKEQTPAKCEQSFKVSDRLNPKTVDPFNKKELNSIFMSAYARGAIPCRLVHGSVKHSLQWTKPPESLEFDPLLLTFAEGLKETLHPYSFLAYEGFMQLLMVKNANAQLVPLLPKLTSPFKNALLVDARFKPTLEIIVQVSNLTGTSFNQSLKNILPQISRKISIKSLKDTIVLSLQKIETNGGPLKAF</sequence>
<gene>
    <name evidence="1" type="primary">PACRGL</name>
</gene>
<dbReference type="EMBL" id="HAAD01002506">
    <property type="protein sequence ID" value="CDG68738.1"/>
    <property type="molecule type" value="mRNA"/>
</dbReference>
<dbReference type="PANTHER" id="PTHR21207:SF1">
    <property type="entry name" value="PACRG-LIKE PROTEIN"/>
    <property type="match status" value="1"/>
</dbReference>
<protein>
    <submittedName>
        <fullName evidence="1">PACRG-like protein</fullName>
    </submittedName>
</protein>